<dbReference type="InterPro" id="IPR023198">
    <property type="entry name" value="PGP-like_dom2"/>
</dbReference>
<dbReference type="SFLD" id="SFLDG01135">
    <property type="entry name" value="C1.5.6:_HAD__Beta-PGM__Phospha"/>
    <property type="match status" value="1"/>
</dbReference>
<dbReference type="Gene3D" id="3.40.50.1000">
    <property type="entry name" value="HAD superfamily/HAD-like"/>
    <property type="match status" value="1"/>
</dbReference>
<dbReference type="HOGENOM" id="CLU_045011_8_1_10"/>
<gene>
    <name evidence="1" type="ordered locus">CA2559_05620</name>
</gene>
<dbReference type="KEGG" id="cat:CA2559_05620"/>
<dbReference type="GO" id="GO:0008253">
    <property type="term" value="F:5'-nucleotidase activity"/>
    <property type="evidence" value="ECO:0007669"/>
    <property type="project" value="InterPro"/>
</dbReference>
<accession>A3U7J6</accession>
<dbReference type="PANTHER" id="PTHR47478:SF1">
    <property type="entry name" value="PYRIMIDINE 5'-NUCLEOTIDASE YJJG"/>
    <property type="match status" value="1"/>
</dbReference>
<dbReference type="PANTHER" id="PTHR47478">
    <property type="match status" value="1"/>
</dbReference>
<keyword evidence="1" id="KW-0378">Hydrolase</keyword>
<dbReference type="SUPFAM" id="SSF56784">
    <property type="entry name" value="HAD-like"/>
    <property type="match status" value="1"/>
</dbReference>
<evidence type="ECO:0000313" key="2">
    <source>
        <dbReference type="Proteomes" id="UP000002297"/>
    </source>
</evidence>
<dbReference type="NCBIfam" id="TIGR01549">
    <property type="entry name" value="HAD-SF-IA-v1"/>
    <property type="match status" value="1"/>
</dbReference>
<dbReference type="InterPro" id="IPR036412">
    <property type="entry name" value="HAD-like_sf"/>
</dbReference>
<dbReference type="EMBL" id="CP002046">
    <property type="protein sequence ID" value="EAP88213.1"/>
    <property type="molecule type" value="Genomic_DNA"/>
</dbReference>
<sequence>MKLKDKKHIFFDLDHTLWDFEKNSALTFQHIFNSNKVNLSFNDFINVYSPINFEYWRLYRTNQVSKEELRYGRLKKTFDKLGYTINDTLIYKLSNDYIEHLSSFNHLFEGTFELLNYLKPNYKLHIITNGFNEVQQKKMHNSKINDYFDVIVTSEMVGVKKPDPKIFEYALEQANATVNNSIMIGDSYEADILGANNLGITSIYYDVHNDNVPDTQIKVDNLLSIITFL</sequence>
<dbReference type="NCBIfam" id="TIGR01509">
    <property type="entry name" value="HAD-SF-IA-v3"/>
    <property type="match status" value="1"/>
</dbReference>
<dbReference type="SFLD" id="SFLDS00003">
    <property type="entry name" value="Haloacid_Dehalogenase"/>
    <property type="match status" value="1"/>
</dbReference>
<dbReference type="InterPro" id="IPR052550">
    <property type="entry name" value="Pyrimidine_5'-ntase_YjjG"/>
</dbReference>
<dbReference type="AlphaFoldDB" id="A3U7J6"/>
<evidence type="ECO:0000313" key="1">
    <source>
        <dbReference type="EMBL" id="EAP88213.1"/>
    </source>
</evidence>
<dbReference type="InterPro" id="IPR006439">
    <property type="entry name" value="HAD-SF_hydro_IA"/>
</dbReference>
<dbReference type="InterPro" id="IPR041492">
    <property type="entry name" value="HAD_2"/>
</dbReference>
<dbReference type="Gene3D" id="1.10.150.240">
    <property type="entry name" value="Putative phosphatase, domain 2"/>
    <property type="match status" value="1"/>
</dbReference>
<dbReference type="InterPro" id="IPR011951">
    <property type="entry name" value="HAD-SF_hydro_IA_YjjG/PynA"/>
</dbReference>
<reference evidence="1 2" key="1">
    <citation type="journal article" date="2010" name="J. Bacteriol.">
        <title>The complete genome sequence of Croceibacter atlanticus HTCC2559T.</title>
        <authorList>
            <person name="Oh H.M."/>
            <person name="Kang I."/>
            <person name="Ferriera S."/>
            <person name="Giovannoni S.J."/>
            <person name="Cho J.C."/>
        </authorList>
    </citation>
    <scope>NUCLEOTIDE SEQUENCE [LARGE SCALE GENOMIC DNA]</scope>
    <source>
        <strain evidence="2">ATCC BAA-628 / HTCC2559 / KCTC 12090</strain>
    </source>
</reference>
<proteinExistence type="predicted"/>
<dbReference type="Proteomes" id="UP000002297">
    <property type="component" value="Chromosome"/>
</dbReference>
<name>A3U7J6_CROAH</name>
<dbReference type="InterPro" id="IPR023214">
    <property type="entry name" value="HAD_sf"/>
</dbReference>
<dbReference type="eggNOG" id="COG1011">
    <property type="taxonomic scope" value="Bacteria"/>
</dbReference>
<dbReference type="Pfam" id="PF13419">
    <property type="entry name" value="HAD_2"/>
    <property type="match status" value="1"/>
</dbReference>
<dbReference type="GeneID" id="89452912"/>
<dbReference type="STRING" id="216432.CA2559_05620"/>
<keyword evidence="2" id="KW-1185">Reference proteome</keyword>
<organism evidence="1 2">
    <name type="scientific">Croceibacter atlanticus (strain ATCC BAA-628 / JCM 21780 / CIP 108009 / IAM 15332 / KCTC 12090 / HTCC2559)</name>
    <dbReference type="NCBI Taxonomy" id="216432"/>
    <lineage>
        <taxon>Bacteria</taxon>
        <taxon>Pseudomonadati</taxon>
        <taxon>Bacteroidota</taxon>
        <taxon>Flavobacteriia</taxon>
        <taxon>Flavobacteriales</taxon>
        <taxon>Flavobacteriaceae</taxon>
        <taxon>Croceibacter</taxon>
    </lineage>
</organism>
<dbReference type="RefSeq" id="WP_013186888.1">
    <property type="nucleotide sequence ID" value="NC_014230.1"/>
</dbReference>
<dbReference type="NCBIfam" id="TIGR02254">
    <property type="entry name" value="YjjG_YfnB"/>
    <property type="match status" value="1"/>
</dbReference>
<dbReference type="OrthoDB" id="9802350at2"/>
<dbReference type="CDD" id="cd04305">
    <property type="entry name" value="HAD_Neu5Ac-Pase_like"/>
    <property type="match status" value="1"/>
</dbReference>
<protein>
    <submittedName>
        <fullName evidence="1">Putative haloacid dehalogenase-like hydrolase protein</fullName>
    </submittedName>
</protein>
<dbReference type="SFLD" id="SFLDG01129">
    <property type="entry name" value="C1.5:_HAD__Beta-PGM__Phosphata"/>
    <property type="match status" value="1"/>
</dbReference>